<feature type="non-terminal residue" evidence="3">
    <location>
        <position position="1"/>
    </location>
</feature>
<proteinExistence type="inferred from homology"/>
<evidence type="ECO:0000256" key="1">
    <source>
        <dbReference type="ARBA" id="ARBA00008270"/>
    </source>
</evidence>
<organism evidence="3 4">
    <name type="scientific">Araneus ventricosus</name>
    <name type="common">Orbweaver spider</name>
    <name type="synonym">Epeira ventricosa</name>
    <dbReference type="NCBI Taxonomy" id="182803"/>
    <lineage>
        <taxon>Eukaryota</taxon>
        <taxon>Metazoa</taxon>
        <taxon>Ecdysozoa</taxon>
        <taxon>Arthropoda</taxon>
        <taxon>Chelicerata</taxon>
        <taxon>Arachnida</taxon>
        <taxon>Araneae</taxon>
        <taxon>Araneomorphae</taxon>
        <taxon>Entelegynae</taxon>
        <taxon>Araneoidea</taxon>
        <taxon>Araneidae</taxon>
        <taxon>Araneus</taxon>
    </lineage>
</organism>
<protein>
    <submittedName>
        <fullName evidence="3">Phenazine biosynthesis-like domain-containing protein 1</fullName>
    </submittedName>
</protein>
<gene>
    <name evidence="3" type="primary">Pbld1_1</name>
    <name evidence="3" type="ORF">AVEN_28675_1</name>
</gene>
<keyword evidence="4" id="KW-1185">Reference proteome</keyword>
<comment type="caution">
    <text evidence="3">The sequence shown here is derived from an EMBL/GenBank/DDBJ whole genome shotgun (WGS) entry which is preliminary data.</text>
</comment>
<dbReference type="PANTHER" id="PTHR13774">
    <property type="entry name" value="PHENAZINE BIOSYNTHESIS PROTEIN"/>
    <property type="match status" value="1"/>
</dbReference>
<dbReference type="AlphaFoldDB" id="A0A4Y2X329"/>
<evidence type="ECO:0000256" key="2">
    <source>
        <dbReference type="ARBA" id="ARBA00023235"/>
    </source>
</evidence>
<comment type="similarity">
    <text evidence="1">Belongs to the PhzF family.</text>
</comment>
<dbReference type="GO" id="GO:0005737">
    <property type="term" value="C:cytoplasm"/>
    <property type="evidence" value="ECO:0007669"/>
    <property type="project" value="TreeGrafter"/>
</dbReference>
<reference evidence="3 4" key="1">
    <citation type="journal article" date="2019" name="Sci. Rep.">
        <title>Orb-weaving spider Araneus ventricosus genome elucidates the spidroin gene catalogue.</title>
        <authorList>
            <person name="Kono N."/>
            <person name="Nakamura H."/>
            <person name="Ohtoshi R."/>
            <person name="Moran D.A.P."/>
            <person name="Shinohara A."/>
            <person name="Yoshida Y."/>
            <person name="Fujiwara M."/>
            <person name="Mori M."/>
            <person name="Tomita M."/>
            <person name="Arakawa K."/>
        </authorList>
    </citation>
    <scope>NUCLEOTIDE SEQUENCE [LARGE SCALE GENOMIC DNA]</scope>
</reference>
<evidence type="ECO:0000313" key="3">
    <source>
        <dbReference type="EMBL" id="GBO43190.1"/>
    </source>
</evidence>
<dbReference type="Pfam" id="PF02567">
    <property type="entry name" value="PhzC-PhzF"/>
    <property type="match status" value="1"/>
</dbReference>
<dbReference type="Gene3D" id="3.10.310.10">
    <property type="entry name" value="Diaminopimelate Epimerase, Chain A, domain 1"/>
    <property type="match status" value="1"/>
</dbReference>
<dbReference type="SUPFAM" id="SSF54506">
    <property type="entry name" value="Diaminopimelate epimerase-like"/>
    <property type="match status" value="1"/>
</dbReference>
<dbReference type="OrthoDB" id="75169at2759"/>
<name>A0A4Y2X329_ARAVE</name>
<dbReference type="Proteomes" id="UP000499080">
    <property type="component" value="Unassembled WGS sequence"/>
</dbReference>
<sequence length="68" mass="7588">EADNDLKQRIASEMNLSETAFLKTIKESDTFQSGKRFSLDWYTPLCQVPLCGHATLASAAVLFMECSK</sequence>
<accession>A0A4Y2X329</accession>
<dbReference type="GO" id="GO:0016853">
    <property type="term" value="F:isomerase activity"/>
    <property type="evidence" value="ECO:0007669"/>
    <property type="project" value="UniProtKB-KW"/>
</dbReference>
<dbReference type="EMBL" id="BGPR01069569">
    <property type="protein sequence ID" value="GBO43190.1"/>
    <property type="molecule type" value="Genomic_DNA"/>
</dbReference>
<evidence type="ECO:0000313" key="4">
    <source>
        <dbReference type="Proteomes" id="UP000499080"/>
    </source>
</evidence>
<dbReference type="InterPro" id="IPR003719">
    <property type="entry name" value="Phenazine_PhzF-like"/>
</dbReference>
<dbReference type="PANTHER" id="PTHR13774:SF17">
    <property type="entry name" value="PHENAZINE BIOSYNTHESIS-LIKE DOMAIN-CONTAINING PROTEIN"/>
    <property type="match status" value="1"/>
</dbReference>
<keyword evidence="2" id="KW-0413">Isomerase</keyword>